<sequence length="190" mass="21270">MSASIRKPVDPAAVQYAGNWRKDFVDNVVRYATLGIREYFIYDIPRGHLKGHRLPLMGERRYESIPSRAGRYRSEVLDLDLAVEAGRLRFYADTAELVTASELVGKLEGMIEAAEARIEQEQARAEQEQARAEQAVGRLSAAILMLLDVRRIPASEEARGRILGETDVDVLGRWLQRAATAAAVEELFLS</sequence>
<dbReference type="RefSeq" id="WP_272098304.1">
    <property type="nucleotide sequence ID" value="NZ_JAQNDK010000003.1"/>
</dbReference>
<gene>
    <name evidence="2" type="ORF">POL72_26210</name>
</gene>
<reference evidence="2 3" key="1">
    <citation type="submission" date="2023-01" db="EMBL/GenBank/DDBJ databases">
        <title>Minimal conservation of predation-associated metabolite biosynthetic gene clusters underscores biosynthetic potential of Myxococcota including descriptions for ten novel species: Archangium lansinium sp. nov., Myxococcus landrumus sp. nov., Nannocystis bai.</title>
        <authorList>
            <person name="Ahearne A."/>
            <person name="Stevens C."/>
            <person name="Dowd S."/>
        </authorList>
    </citation>
    <scope>NUCLEOTIDE SEQUENCE [LARGE SCALE GENOMIC DNA]</scope>
    <source>
        <strain evidence="2 3">WIWO2</strain>
    </source>
</reference>
<evidence type="ECO:0008006" key="4">
    <source>
        <dbReference type="Google" id="ProtNLM"/>
    </source>
</evidence>
<dbReference type="EMBL" id="JAQNDK010000003">
    <property type="protein sequence ID" value="MDC0681262.1"/>
    <property type="molecule type" value="Genomic_DNA"/>
</dbReference>
<evidence type="ECO:0000256" key="1">
    <source>
        <dbReference type="SAM" id="Coils"/>
    </source>
</evidence>
<evidence type="ECO:0000313" key="2">
    <source>
        <dbReference type="EMBL" id="MDC0681262.1"/>
    </source>
</evidence>
<protein>
    <recommendedName>
        <fullName evidence="4">Band 7 domain-containing protein</fullName>
    </recommendedName>
</protein>
<organism evidence="2 3">
    <name type="scientific">Sorangium atrum</name>
    <dbReference type="NCBI Taxonomy" id="2995308"/>
    <lineage>
        <taxon>Bacteria</taxon>
        <taxon>Pseudomonadati</taxon>
        <taxon>Myxococcota</taxon>
        <taxon>Polyangia</taxon>
        <taxon>Polyangiales</taxon>
        <taxon>Polyangiaceae</taxon>
        <taxon>Sorangium</taxon>
    </lineage>
</organism>
<keyword evidence="3" id="KW-1185">Reference proteome</keyword>
<accession>A0ABT5C7Y0</accession>
<dbReference type="Proteomes" id="UP001217485">
    <property type="component" value="Unassembled WGS sequence"/>
</dbReference>
<dbReference type="PANTHER" id="PTHR33352:SF2">
    <property type="entry name" value="SLL0995 PROTEIN"/>
    <property type="match status" value="1"/>
</dbReference>
<name>A0ABT5C7Y0_9BACT</name>
<comment type="caution">
    <text evidence="2">The sequence shown here is derived from an EMBL/GenBank/DDBJ whole genome shotgun (WGS) entry which is preliminary data.</text>
</comment>
<feature type="coiled-coil region" evidence="1">
    <location>
        <begin position="104"/>
        <end position="138"/>
    </location>
</feature>
<proteinExistence type="predicted"/>
<evidence type="ECO:0000313" key="3">
    <source>
        <dbReference type="Proteomes" id="UP001217485"/>
    </source>
</evidence>
<keyword evidence="1" id="KW-0175">Coiled coil</keyword>
<dbReference type="PANTHER" id="PTHR33352">
    <property type="entry name" value="SLR1095 PROTEIN"/>
    <property type="match status" value="1"/>
</dbReference>